<feature type="compositionally biased region" description="Polar residues" evidence="2">
    <location>
        <begin position="26"/>
        <end position="38"/>
    </location>
</feature>
<organism evidence="3 4">
    <name type="scientific">Argiope bruennichi</name>
    <name type="common">Wasp spider</name>
    <name type="synonym">Aranea bruennichi</name>
    <dbReference type="NCBI Taxonomy" id="94029"/>
    <lineage>
        <taxon>Eukaryota</taxon>
        <taxon>Metazoa</taxon>
        <taxon>Ecdysozoa</taxon>
        <taxon>Arthropoda</taxon>
        <taxon>Chelicerata</taxon>
        <taxon>Arachnida</taxon>
        <taxon>Araneae</taxon>
        <taxon>Araneomorphae</taxon>
        <taxon>Entelegynae</taxon>
        <taxon>Araneoidea</taxon>
        <taxon>Araneidae</taxon>
        <taxon>Argiope</taxon>
    </lineage>
</organism>
<feature type="coiled-coil region" evidence="1">
    <location>
        <begin position="78"/>
        <end position="119"/>
    </location>
</feature>
<proteinExistence type="predicted"/>
<dbReference type="Proteomes" id="UP000807504">
    <property type="component" value="Unassembled WGS sequence"/>
</dbReference>
<accession>A0A8T0EHK0</accession>
<comment type="caution">
    <text evidence="3">The sequence shown here is derived from an EMBL/GenBank/DDBJ whole genome shotgun (WGS) entry which is preliminary data.</text>
</comment>
<reference evidence="3" key="1">
    <citation type="journal article" date="2020" name="bioRxiv">
        <title>Chromosome-level reference genome of the European wasp spider Argiope bruennichi: a resource for studies on range expansion and evolutionary adaptation.</title>
        <authorList>
            <person name="Sheffer M.M."/>
            <person name="Hoppe A."/>
            <person name="Krehenwinkel H."/>
            <person name="Uhl G."/>
            <person name="Kuss A.W."/>
            <person name="Jensen L."/>
            <person name="Jensen C."/>
            <person name="Gillespie R.G."/>
            <person name="Hoff K.J."/>
            <person name="Prost S."/>
        </authorList>
    </citation>
    <scope>NUCLEOTIDE SEQUENCE</scope>
</reference>
<evidence type="ECO:0000313" key="3">
    <source>
        <dbReference type="EMBL" id="KAF8771395.1"/>
    </source>
</evidence>
<evidence type="ECO:0000313" key="4">
    <source>
        <dbReference type="Proteomes" id="UP000807504"/>
    </source>
</evidence>
<keyword evidence="4" id="KW-1185">Reference proteome</keyword>
<gene>
    <name evidence="3" type="ORF">HNY73_018821</name>
</gene>
<feature type="region of interest" description="Disordered" evidence="2">
    <location>
        <begin position="1"/>
        <end position="75"/>
    </location>
</feature>
<sequence>MSKRQSPNSEGAGPSRKRSREEEENTGPQPSSVKSRAQQYEKMLSEKKAKEGDTPQSKGARSGAEEEAGPPPVPAAVFLKLREENEKNKRELEAARLALREAANDRTELHRQLVELESLLEAERAVSVFLAYDLAK</sequence>
<dbReference type="AlphaFoldDB" id="A0A8T0EHK0"/>
<evidence type="ECO:0000256" key="1">
    <source>
        <dbReference type="SAM" id="Coils"/>
    </source>
</evidence>
<evidence type="ECO:0000256" key="2">
    <source>
        <dbReference type="SAM" id="MobiDB-lite"/>
    </source>
</evidence>
<dbReference type="EMBL" id="JABXBU010002228">
    <property type="protein sequence ID" value="KAF8771395.1"/>
    <property type="molecule type" value="Genomic_DNA"/>
</dbReference>
<protein>
    <submittedName>
        <fullName evidence="3">Uncharacterized protein</fullName>
    </submittedName>
</protein>
<name>A0A8T0EHK0_ARGBR</name>
<reference evidence="3" key="2">
    <citation type="submission" date="2020-06" db="EMBL/GenBank/DDBJ databases">
        <authorList>
            <person name="Sheffer M."/>
        </authorList>
    </citation>
    <scope>NUCLEOTIDE SEQUENCE</scope>
</reference>
<keyword evidence="1" id="KW-0175">Coiled coil</keyword>
<feature type="compositionally biased region" description="Basic and acidic residues" evidence="2">
    <location>
        <begin position="43"/>
        <end position="53"/>
    </location>
</feature>